<evidence type="ECO:0000313" key="6">
    <source>
        <dbReference type="Proteomes" id="UP001598673"/>
    </source>
</evidence>
<dbReference type="SUPFAM" id="SSF64288">
    <property type="entry name" value="Chorismate lyase-like"/>
    <property type="match status" value="1"/>
</dbReference>
<dbReference type="InterPro" id="IPR000524">
    <property type="entry name" value="Tscrpt_reg_HTH_GntR"/>
</dbReference>
<dbReference type="PROSITE" id="PS50949">
    <property type="entry name" value="HTH_GNTR"/>
    <property type="match status" value="1"/>
</dbReference>
<protein>
    <submittedName>
        <fullName evidence="5">GntR family transcriptional regulator</fullName>
    </submittedName>
</protein>
<keyword evidence="1" id="KW-0805">Transcription regulation</keyword>
<sequence>MPSTADEIAANLRTQIQRGELQPGDRLPGIETLAERYSVNRQTARQALNQLKAEGLAESPGGRAGTIVRQRPTTRLVRSRNIERDHLGYYSGPTVQHWRTIQGLGLAIDTRPVPADVAELLGITPGTLVLLRERANGDPEQPQYRQLAASWFHPDIVEDVPVLAGGTGLGGSYDRIEEWAQQPLQWEEEVTAATPNPAEAETLLLPPGVPMLRILRVASLGRGSKARVVEVQDIRMSGELFSVRYPLQRRGAARWPVQPSTGDYYSAGSQP</sequence>
<keyword evidence="6" id="KW-1185">Reference proteome</keyword>
<dbReference type="Gene3D" id="3.40.1410.10">
    <property type="entry name" value="Chorismate lyase-like"/>
    <property type="match status" value="1"/>
</dbReference>
<evidence type="ECO:0000259" key="4">
    <source>
        <dbReference type="PROSITE" id="PS50949"/>
    </source>
</evidence>
<dbReference type="RefSeq" id="WP_377541226.1">
    <property type="nucleotide sequence ID" value="NZ_JBHXCV010000033.1"/>
</dbReference>
<dbReference type="PANTHER" id="PTHR44846:SF17">
    <property type="entry name" value="GNTR-FAMILY TRANSCRIPTIONAL REGULATOR"/>
    <property type="match status" value="1"/>
</dbReference>
<keyword evidence="3" id="KW-0804">Transcription</keyword>
<dbReference type="Pfam" id="PF07702">
    <property type="entry name" value="UTRA"/>
    <property type="match status" value="1"/>
</dbReference>
<dbReference type="PANTHER" id="PTHR44846">
    <property type="entry name" value="MANNOSYL-D-GLYCERATE TRANSPORT/METABOLISM SYSTEM REPRESSOR MNGR-RELATED"/>
    <property type="match status" value="1"/>
</dbReference>
<feature type="domain" description="HTH gntR-type" evidence="4">
    <location>
        <begin position="2"/>
        <end position="71"/>
    </location>
</feature>
<dbReference type="CDD" id="cd07377">
    <property type="entry name" value="WHTH_GntR"/>
    <property type="match status" value="1"/>
</dbReference>
<evidence type="ECO:0000256" key="2">
    <source>
        <dbReference type="ARBA" id="ARBA00023125"/>
    </source>
</evidence>
<dbReference type="InterPro" id="IPR028978">
    <property type="entry name" value="Chorismate_lyase_/UTRA_dom_sf"/>
</dbReference>
<dbReference type="EMBL" id="JBHXCV010000033">
    <property type="protein sequence ID" value="MFD6796793.1"/>
    <property type="molecule type" value="Genomic_DNA"/>
</dbReference>
<dbReference type="PRINTS" id="PR00035">
    <property type="entry name" value="HTHGNTR"/>
</dbReference>
<dbReference type="SUPFAM" id="SSF46785">
    <property type="entry name" value="Winged helix' DNA-binding domain"/>
    <property type="match status" value="1"/>
</dbReference>
<evidence type="ECO:0000256" key="1">
    <source>
        <dbReference type="ARBA" id="ARBA00023015"/>
    </source>
</evidence>
<name>A0ABW6GC51_9PSEU</name>
<evidence type="ECO:0000313" key="5">
    <source>
        <dbReference type="EMBL" id="MFD6796793.1"/>
    </source>
</evidence>
<comment type="caution">
    <text evidence="5">The sequence shown here is derived from an EMBL/GenBank/DDBJ whole genome shotgun (WGS) entry which is preliminary data.</text>
</comment>
<evidence type="ECO:0000256" key="3">
    <source>
        <dbReference type="ARBA" id="ARBA00023163"/>
    </source>
</evidence>
<dbReference type="Gene3D" id="1.10.10.10">
    <property type="entry name" value="Winged helix-like DNA-binding domain superfamily/Winged helix DNA-binding domain"/>
    <property type="match status" value="1"/>
</dbReference>
<dbReference type="Proteomes" id="UP001598673">
    <property type="component" value="Unassembled WGS sequence"/>
</dbReference>
<gene>
    <name evidence="5" type="ORF">ACFWGY_25980</name>
</gene>
<keyword evidence="2" id="KW-0238">DNA-binding</keyword>
<proteinExistence type="predicted"/>
<accession>A0ABW6GC51</accession>
<dbReference type="InterPro" id="IPR036388">
    <property type="entry name" value="WH-like_DNA-bd_sf"/>
</dbReference>
<organism evidence="5 6">
    <name type="scientific">Prauserella salsuginis</name>
    <dbReference type="NCBI Taxonomy" id="387889"/>
    <lineage>
        <taxon>Bacteria</taxon>
        <taxon>Bacillati</taxon>
        <taxon>Actinomycetota</taxon>
        <taxon>Actinomycetes</taxon>
        <taxon>Pseudonocardiales</taxon>
        <taxon>Pseudonocardiaceae</taxon>
        <taxon>Prauserella</taxon>
        <taxon>Prauserella salsuginis group</taxon>
    </lineage>
</organism>
<reference evidence="5 6" key="1">
    <citation type="submission" date="2024-09" db="EMBL/GenBank/DDBJ databases">
        <title>The Natural Products Discovery Center: Release of the First 8490 Sequenced Strains for Exploring Actinobacteria Biosynthetic Diversity.</title>
        <authorList>
            <person name="Kalkreuter E."/>
            <person name="Kautsar S.A."/>
            <person name="Yang D."/>
            <person name="Bader C.D."/>
            <person name="Teijaro C.N."/>
            <person name="Fluegel L."/>
            <person name="Davis C.M."/>
            <person name="Simpson J.R."/>
            <person name="Lauterbach L."/>
            <person name="Steele A.D."/>
            <person name="Gui C."/>
            <person name="Meng S."/>
            <person name="Li G."/>
            <person name="Viehrig K."/>
            <person name="Ye F."/>
            <person name="Su P."/>
            <person name="Kiefer A.F."/>
            <person name="Nichols A."/>
            <person name="Cepeda A.J."/>
            <person name="Yan W."/>
            <person name="Fan B."/>
            <person name="Jiang Y."/>
            <person name="Adhikari A."/>
            <person name="Zheng C.-J."/>
            <person name="Schuster L."/>
            <person name="Cowan T.M."/>
            <person name="Smanski M.J."/>
            <person name="Chevrette M.G."/>
            <person name="De Carvalho L.P.S."/>
            <person name="Shen B."/>
        </authorList>
    </citation>
    <scope>NUCLEOTIDE SEQUENCE [LARGE SCALE GENOMIC DNA]</scope>
    <source>
        <strain evidence="5 6">NPDC060353</strain>
    </source>
</reference>
<dbReference type="Pfam" id="PF00392">
    <property type="entry name" value="GntR"/>
    <property type="match status" value="1"/>
</dbReference>
<dbReference type="SMART" id="SM00866">
    <property type="entry name" value="UTRA"/>
    <property type="match status" value="1"/>
</dbReference>
<dbReference type="InterPro" id="IPR050679">
    <property type="entry name" value="Bact_HTH_transcr_reg"/>
</dbReference>
<dbReference type="SMART" id="SM00345">
    <property type="entry name" value="HTH_GNTR"/>
    <property type="match status" value="1"/>
</dbReference>
<dbReference type="InterPro" id="IPR011663">
    <property type="entry name" value="UTRA"/>
</dbReference>
<dbReference type="InterPro" id="IPR036390">
    <property type="entry name" value="WH_DNA-bd_sf"/>
</dbReference>